<name>A0A0G0UJ15_9BACT</name>
<feature type="chain" id="PRO_5002534698" evidence="1">
    <location>
        <begin position="22"/>
        <end position="174"/>
    </location>
</feature>
<dbReference type="AlphaFoldDB" id="A0A0G0UJ15"/>
<keyword evidence="1" id="KW-0732">Signal</keyword>
<evidence type="ECO:0000313" key="2">
    <source>
        <dbReference type="EMBL" id="KKR88808.1"/>
    </source>
</evidence>
<reference evidence="2 3" key="1">
    <citation type="journal article" date="2015" name="Nature">
        <title>rRNA introns, odd ribosomes, and small enigmatic genomes across a large radiation of phyla.</title>
        <authorList>
            <person name="Brown C.T."/>
            <person name="Hug L.A."/>
            <person name="Thomas B.C."/>
            <person name="Sharon I."/>
            <person name="Castelle C.J."/>
            <person name="Singh A."/>
            <person name="Wilkins M.J."/>
            <person name="Williams K.H."/>
            <person name="Banfield J.F."/>
        </authorList>
    </citation>
    <scope>NUCLEOTIDE SEQUENCE [LARGE SCALE GENOMIC DNA]</scope>
</reference>
<organism evidence="2 3">
    <name type="scientific">Candidatus Wolfebacteria bacterium GW2011_GWB1_41_12</name>
    <dbReference type="NCBI Taxonomy" id="1619006"/>
    <lineage>
        <taxon>Bacteria</taxon>
        <taxon>Candidatus Wolfeibacteriota</taxon>
    </lineage>
</organism>
<comment type="caution">
    <text evidence="2">The sequence shown here is derived from an EMBL/GenBank/DDBJ whole genome shotgun (WGS) entry which is preliminary data.</text>
</comment>
<evidence type="ECO:0000313" key="3">
    <source>
        <dbReference type="Proteomes" id="UP000033918"/>
    </source>
</evidence>
<protein>
    <submittedName>
        <fullName evidence="2">Uncharacterized protein</fullName>
    </submittedName>
</protein>
<accession>A0A0G0UJ15</accession>
<sequence length="174" mass="20354">MKTLRALLLGTAIFAVFNLAAAEEAGNSYQKQVFRLEVDYYRSLKDGIDDGKYNWVHPDINVEHFPVKRLGKEKIDVMLIYFGDIVETDKIFREFEKMNLRPAEIRELIVLAEKYPDLQREFTIIAFGSAWRQSANKNCYPALYGDRFSRELYLVCLGDDYWWSGAYWFAGVPR</sequence>
<proteinExistence type="predicted"/>
<evidence type="ECO:0000256" key="1">
    <source>
        <dbReference type="SAM" id="SignalP"/>
    </source>
</evidence>
<dbReference type="EMBL" id="LCAK01000003">
    <property type="protein sequence ID" value="KKR88808.1"/>
    <property type="molecule type" value="Genomic_DNA"/>
</dbReference>
<gene>
    <name evidence="2" type="ORF">UU38_C0003G0059</name>
</gene>
<dbReference type="Proteomes" id="UP000033918">
    <property type="component" value="Unassembled WGS sequence"/>
</dbReference>
<feature type="signal peptide" evidence="1">
    <location>
        <begin position="1"/>
        <end position="21"/>
    </location>
</feature>